<name>A0A365PB17_9ACTN</name>
<comment type="caution">
    <text evidence="2">The sequence shown here is derived from an EMBL/GenBank/DDBJ whole genome shotgun (WGS) entry which is preliminary data.</text>
</comment>
<accession>A0A365PB17</accession>
<dbReference type="InterPro" id="IPR011055">
    <property type="entry name" value="Dup_hybrid_motif"/>
</dbReference>
<dbReference type="Pfam" id="PF01551">
    <property type="entry name" value="Peptidase_M23"/>
    <property type="match status" value="1"/>
</dbReference>
<dbReference type="AlphaFoldDB" id="A0A365PB17"/>
<evidence type="ECO:0000313" key="3">
    <source>
        <dbReference type="Proteomes" id="UP000252187"/>
    </source>
</evidence>
<sequence>MIDSTRPVTVAELTERLGVHNTTLAGGRHRVDSGNATVSRFVGSAVVGVALSGGLGLAFAPAAAAQPAAIDHAQVVEAIQAAAEQFDIDPAEIQRIGDQFGVAPSEVRQYAAGLGLGSLGESAGSPQIGSAHAPTSGAITSGFGSRWGSFHNGTDFGAPIGTPLHAAKSGVVEAAGPAAGYGIWIRIRTDDGELLEYGHNDQNYVSVGQRVNAGEVIGTVGNRGDSTGPHLHFRVQTAAGQWVDPVPWLAAQGVLV</sequence>
<dbReference type="InterPro" id="IPR050570">
    <property type="entry name" value="Cell_wall_metabolism_enzyme"/>
</dbReference>
<protein>
    <submittedName>
        <fullName evidence="2">M23 family peptidase</fullName>
    </submittedName>
</protein>
<dbReference type="PANTHER" id="PTHR21666">
    <property type="entry name" value="PEPTIDASE-RELATED"/>
    <property type="match status" value="1"/>
</dbReference>
<dbReference type="PANTHER" id="PTHR21666:SF270">
    <property type="entry name" value="MUREIN HYDROLASE ACTIVATOR ENVC"/>
    <property type="match status" value="1"/>
</dbReference>
<feature type="domain" description="M23ase beta-sheet core" evidence="1">
    <location>
        <begin position="150"/>
        <end position="245"/>
    </location>
</feature>
<evidence type="ECO:0000313" key="2">
    <source>
        <dbReference type="EMBL" id="RBA37340.1"/>
    </source>
</evidence>
<organism evidence="2 3">
    <name type="scientific">Dietzia maris</name>
    <dbReference type="NCBI Taxonomy" id="37915"/>
    <lineage>
        <taxon>Bacteria</taxon>
        <taxon>Bacillati</taxon>
        <taxon>Actinomycetota</taxon>
        <taxon>Actinomycetes</taxon>
        <taxon>Mycobacteriales</taxon>
        <taxon>Dietziaceae</taxon>
        <taxon>Dietzia</taxon>
    </lineage>
</organism>
<reference evidence="2 3" key="1">
    <citation type="submission" date="2018-06" db="EMBL/GenBank/DDBJ databases">
        <title>Whole genome sequencing of four bacterial strains from South Shetland trench revealing bio-synthetic gene clusters.</title>
        <authorList>
            <person name="Abdel-Mageed W.M."/>
            <person name="Lehri B."/>
            <person name="Jarmusch S.A."/>
            <person name="Miranda K."/>
            <person name="Goodfellow M."/>
            <person name="Jaspars M."/>
            <person name="Karlyshev A.V."/>
        </authorList>
    </citation>
    <scope>NUCLEOTIDE SEQUENCE [LARGE SCALE GENOMIC DNA]</scope>
    <source>
        <strain evidence="2 3">SST1</strain>
    </source>
</reference>
<evidence type="ECO:0000259" key="1">
    <source>
        <dbReference type="Pfam" id="PF01551"/>
    </source>
</evidence>
<proteinExistence type="predicted"/>
<gene>
    <name evidence="2" type="ORF">DQ226_07215</name>
</gene>
<dbReference type="Proteomes" id="UP000252187">
    <property type="component" value="Unassembled WGS sequence"/>
</dbReference>
<dbReference type="CDD" id="cd12797">
    <property type="entry name" value="M23_peptidase"/>
    <property type="match status" value="1"/>
</dbReference>
<dbReference type="Gene3D" id="2.70.70.10">
    <property type="entry name" value="Glucose Permease (Domain IIA)"/>
    <property type="match status" value="1"/>
</dbReference>
<dbReference type="GO" id="GO:0004222">
    <property type="term" value="F:metalloendopeptidase activity"/>
    <property type="evidence" value="ECO:0007669"/>
    <property type="project" value="TreeGrafter"/>
</dbReference>
<dbReference type="EMBL" id="QNTT01000014">
    <property type="protein sequence ID" value="RBA37340.1"/>
    <property type="molecule type" value="Genomic_DNA"/>
</dbReference>
<dbReference type="SUPFAM" id="SSF51261">
    <property type="entry name" value="Duplicated hybrid motif"/>
    <property type="match status" value="1"/>
</dbReference>
<dbReference type="InterPro" id="IPR016047">
    <property type="entry name" value="M23ase_b-sheet_dom"/>
</dbReference>